<name>A0A7C8UPV1_ORBOL</name>
<evidence type="ECO:0000313" key="3">
    <source>
        <dbReference type="Proteomes" id="UP000483672"/>
    </source>
</evidence>
<sequence length="137" mass="14663">MKFSILAAAACAIGAHTVAAAPTAEPVADNSVNNLQARENNGASCFYRSPAAPWREFTIITSGPWTRGNWGRGLLDNLRGQCGIITDWTFEYNGSNGNGRATFKTDLVHPPKCVKDAIWLASGPTNIDAYCPNGDSF</sequence>
<dbReference type="AlphaFoldDB" id="A0A7C8UPV1"/>
<accession>A0A7C8UPV1</accession>
<keyword evidence="1" id="KW-0732">Signal</keyword>
<proteinExistence type="predicted"/>
<comment type="caution">
    <text evidence="2">The sequence shown here is derived from an EMBL/GenBank/DDBJ whole genome shotgun (WGS) entry which is preliminary data.</text>
</comment>
<reference evidence="2 3" key="1">
    <citation type="submission" date="2019-06" db="EMBL/GenBank/DDBJ databases">
        <authorList>
            <person name="Palmer J.M."/>
        </authorList>
    </citation>
    <scope>NUCLEOTIDE SEQUENCE [LARGE SCALE GENOMIC DNA]</scope>
    <source>
        <strain evidence="2 3">TWF191</strain>
    </source>
</reference>
<gene>
    <name evidence="2" type="ORF">TWF191_008057</name>
</gene>
<feature type="signal peptide" evidence="1">
    <location>
        <begin position="1"/>
        <end position="20"/>
    </location>
</feature>
<dbReference type="EMBL" id="WIPF01000052">
    <property type="protein sequence ID" value="KAF3218852.1"/>
    <property type="molecule type" value="Genomic_DNA"/>
</dbReference>
<feature type="chain" id="PRO_5028889378" evidence="1">
    <location>
        <begin position="21"/>
        <end position="137"/>
    </location>
</feature>
<evidence type="ECO:0000256" key="1">
    <source>
        <dbReference type="SAM" id="SignalP"/>
    </source>
</evidence>
<evidence type="ECO:0000313" key="2">
    <source>
        <dbReference type="EMBL" id="KAF3218852.1"/>
    </source>
</evidence>
<protein>
    <submittedName>
        <fullName evidence="2">Uncharacterized protein</fullName>
    </submittedName>
</protein>
<organism evidence="2 3">
    <name type="scientific">Orbilia oligospora</name>
    <name type="common">Nematode-trapping fungus</name>
    <name type="synonym">Arthrobotrys oligospora</name>
    <dbReference type="NCBI Taxonomy" id="2813651"/>
    <lineage>
        <taxon>Eukaryota</taxon>
        <taxon>Fungi</taxon>
        <taxon>Dikarya</taxon>
        <taxon>Ascomycota</taxon>
        <taxon>Pezizomycotina</taxon>
        <taxon>Orbiliomycetes</taxon>
        <taxon>Orbiliales</taxon>
        <taxon>Orbiliaceae</taxon>
        <taxon>Orbilia</taxon>
    </lineage>
</organism>
<dbReference type="Proteomes" id="UP000483672">
    <property type="component" value="Unassembled WGS sequence"/>
</dbReference>